<protein>
    <submittedName>
        <fullName evidence="2">Uncharacterized protein</fullName>
    </submittedName>
</protein>
<sequence length="67" mass="7497">MQLSSCHQQPQHPCEAKEATAKSSQQILSSTMAPTSVLLHHALSHRHNNITVAIAYLHQRICEPKEK</sequence>
<dbReference type="Proteomes" id="UP000324222">
    <property type="component" value="Unassembled WGS sequence"/>
</dbReference>
<comment type="caution">
    <text evidence="2">The sequence shown here is derived from an EMBL/GenBank/DDBJ whole genome shotgun (WGS) entry which is preliminary data.</text>
</comment>
<feature type="compositionally biased region" description="Polar residues" evidence="1">
    <location>
        <begin position="1"/>
        <end position="11"/>
    </location>
</feature>
<dbReference type="EMBL" id="VSRR010002879">
    <property type="protein sequence ID" value="MPC33663.1"/>
    <property type="molecule type" value="Genomic_DNA"/>
</dbReference>
<keyword evidence="3" id="KW-1185">Reference proteome</keyword>
<gene>
    <name evidence="2" type="ORF">E2C01_027020</name>
</gene>
<evidence type="ECO:0000256" key="1">
    <source>
        <dbReference type="SAM" id="MobiDB-lite"/>
    </source>
</evidence>
<organism evidence="2 3">
    <name type="scientific">Portunus trituberculatus</name>
    <name type="common">Swimming crab</name>
    <name type="synonym">Neptunus trituberculatus</name>
    <dbReference type="NCBI Taxonomy" id="210409"/>
    <lineage>
        <taxon>Eukaryota</taxon>
        <taxon>Metazoa</taxon>
        <taxon>Ecdysozoa</taxon>
        <taxon>Arthropoda</taxon>
        <taxon>Crustacea</taxon>
        <taxon>Multicrustacea</taxon>
        <taxon>Malacostraca</taxon>
        <taxon>Eumalacostraca</taxon>
        <taxon>Eucarida</taxon>
        <taxon>Decapoda</taxon>
        <taxon>Pleocyemata</taxon>
        <taxon>Brachyura</taxon>
        <taxon>Eubrachyura</taxon>
        <taxon>Portunoidea</taxon>
        <taxon>Portunidae</taxon>
        <taxon>Portuninae</taxon>
        <taxon>Portunus</taxon>
    </lineage>
</organism>
<accession>A0A5B7EKU4</accession>
<reference evidence="2 3" key="1">
    <citation type="submission" date="2019-05" db="EMBL/GenBank/DDBJ databases">
        <title>Another draft genome of Portunus trituberculatus and its Hox gene families provides insights of decapod evolution.</title>
        <authorList>
            <person name="Jeong J.-H."/>
            <person name="Song I."/>
            <person name="Kim S."/>
            <person name="Choi T."/>
            <person name="Kim D."/>
            <person name="Ryu S."/>
            <person name="Kim W."/>
        </authorList>
    </citation>
    <scope>NUCLEOTIDE SEQUENCE [LARGE SCALE GENOMIC DNA]</scope>
    <source>
        <tissue evidence="2">Muscle</tissue>
    </source>
</reference>
<evidence type="ECO:0000313" key="3">
    <source>
        <dbReference type="Proteomes" id="UP000324222"/>
    </source>
</evidence>
<feature type="region of interest" description="Disordered" evidence="1">
    <location>
        <begin position="1"/>
        <end position="27"/>
    </location>
</feature>
<proteinExistence type="predicted"/>
<name>A0A5B7EKU4_PORTR</name>
<dbReference type="AlphaFoldDB" id="A0A5B7EKU4"/>
<evidence type="ECO:0000313" key="2">
    <source>
        <dbReference type="EMBL" id="MPC33663.1"/>
    </source>
</evidence>